<dbReference type="KEGG" id="pdh:B9T62_24435"/>
<dbReference type="SUPFAM" id="SSF158472">
    <property type="entry name" value="HAMP domain-like"/>
    <property type="match status" value="1"/>
</dbReference>
<evidence type="ECO:0000256" key="7">
    <source>
        <dbReference type="SAM" id="Phobius"/>
    </source>
</evidence>
<evidence type="ECO:0000259" key="8">
    <source>
        <dbReference type="PROSITE" id="PS50885"/>
    </source>
</evidence>
<dbReference type="Gene3D" id="3.30.565.10">
    <property type="entry name" value="Histidine kinase-like ATPase, C-terminal domain"/>
    <property type="match status" value="1"/>
</dbReference>
<dbReference type="OrthoDB" id="2521939at2"/>
<keyword evidence="5" id="KW-0418">Kinase</keyword>
<evidence type="ECO:0000256" key="6">
    <source>
        <dbReference type="ARBA" id="ARBA00023136"/>
    </source>
</evidence>
<dbReference type="InterPro" id="IPR003594">
    <property type="entry name" value="HATPase_dom"/>
</dbReference>
<dbReference type="InterPro" id="IPR003660">
    <property type="entry name" value="HAMP_dom"/>
</dbReference>
<dbReference type="GO" id="GO:0000155">
    <property type="term" value="F:phosphorelay sensor kinase activity"/>
    <property type="evidence" value="ECO:0007669"/>
    <property type="project" value="InterPro"/>
</dbReference>
<dbReference type="InterPro" id="IPR036890">
    <property type="entry name" value="HATPase_C_sf"/>
</dbReference>
<dbReference type="PROSITE" id="PS50885">
    <property type="entry name" value="HAMP"/>
    <property type="match status" value="1"/>
</dbReference>
<dbReference type="Pfam" id="PF00672">
    <property type="entry name" value="HAMP"/>
    <property type="match status" value="1"/>
</dbReference>
<dbReference type="InterPro" id="IPR010559">
    <property type="entry name" value="Sig_transdc_His_kin_internal"/>
</dbReference>
<keyword evidence="2" id="KW-1003">Cell membrane</keyword>
<keyword evidence="6 7" id="KW-0472">Membrane</keyword>
<dbReference type="CDD" id="cd06225">
    <property type="entry name" value="HAMP"/>
    <property type="match status" value="1"/>
</dbReference>
<feature type="domain" description="HAMP" evidence="8">
    <location>
        <begin position="301"/>
        <end position="353"/>
    </location>
</feature>
<keyword evidence="10" id="KW-1185">Reference proteome</keyword>
<evidence type="ECO:0000256" key="2">
    <source>
        <dbReference type="ARBA" id="ARBA00022475"/>
    </source>
</evidence>
<dbReference type="SMART" id="SM00304">
    <property type="entry name" value="HAMP"/>
    <property type="match status" value="1"/>
</dbReference>
<protein>
    <recommendedName>
        <fullName evidence="8">HAMP domain-containing protein</fullName>
    </recommendedName>
</protein>
<dbReference type="PANTHER" id="PTHR34220:SF7">
    <property type="entry name" value="SENSOR HISTIDINE KINASE YPDA"/>
    <property type="match status" value="1"/>
</dbReference>
<evidence type="ECO:0000313" key="10">
    <source>
        <dbReference type="Proteomes" id="UP000249890"/>
    </source>
</evidence>
<dbReference type="Proteomes" id="UP000249890">
    <property type="component" value="Chromosome"/>
</dbReference>
<feature type="transmembrane region" description="Helical" evidence="7">
    <location>
        <begin position="279"/>
        <end position="300"/>
    </location>
</feature>
<organism evidence="9 10">
    <name type="scientific">Paenibacillus donghaensis</name>
    <dbReference type="NCBI Taxonomy" id="414771"/>
    <lineage>
        <taxon>Bacteria</taxon>
        <taxon>Bacillati</taxon>
        <taxon>Bacillota</taxon>
        <taxon>Bacilli</taxon>
        <taxon>Bacillales</taxon>
        <taxon>Paenibacillaceae</taxon>
        <taxon>Paenibacillus</taxon>
    </lineage>
</organism>
<gene>
    <name evidence="9" type="ORF">B9T62_24435</name>
</gene>
<keyword evidence="3" id="KW-0597">Phosphoprotein</keyword>
<comment type="subcellular location">
    <subcellularLocation>
        <location evidence="1">Cell membrane</location>
        <topology evidence="1">Multi-pass membrane protein</topology>
    </subcellularLocation>
</comment>
<proteinExistence type="predicted"/>
<sequence>MRANLFVKMVAILFTLITITLALYGISYRKDVQVITHQIETTDLNHLEFLTSQIDSNINQLAGSLYALQRDPTIRDYGQIQQLGHLIEPNQTILTVLEKLSLQAGSSSWENQLLLYHVQRGETLSPDSSLAFDTGLLARPLPAGWEYQPPSGSGDSTGRFRLLLSEANRITSPGQARMIAEISFPAANMEKMFEAYQAENSGDIFLYHRDHGILYTRHTDQELADHLVPLPDTQAGTAVVQLADESYLVSAVPSATLGWMVVHYSPLEQILQPIQSSKYSFTVATGVLLAMSLLVSLIMYRQIQRPISLLLRSLNRMKDGRWSTRIQVKSNNEFTQLHQEFNDMAAELQALIEQVYLEQLRTKDAHLKQLQSQINPHFLYNCLFFMKSKASIGDTESVEAMALNLGEYYRYITKMDHSMTTISEEIKLLENYLAIQNLRKQRLQYKIEIPDELMNEQIPRLLIQPLVENSIIHGIERKIGLGFIAITASRSDMELLISVEDNGAGMSPDQITGLWQQIHEPERADGGCGLWNVQQRLKHQFGEASTLLITASEQGGLQVTLHIQKKEEHDASNPAG</sequence>
<dbReference type="AlphaFoldDB" id="A0A2Z2KQK2"/>
<evidence type="ECO:0000256" key="4">
    <source>
        <dbReference type="ARBA" id="ARBA00022679"/>
    </source>
</evidence>
<dbReference type="EMBL" id="CP021780">
    <property type="protein sequence ID" value="ASA23662.1"/>
    <property type="molecule type" value="Genomic_DNA"/>
</dbReference>
<dbReference type="Pfam" id="PF02518">
    <property type="entry name" value="HATPase_c"/>
    <property type="match status" value="1"/>
</dbReference>
<evidence type="ECO:0000256" key="5">
    <source>
        <dbReference type="ARBA" id="ARBA00022777"/>
    </source>
</evidence>
<reference evidence="9 10" key="1">
    <citation type="submission" date="2017-06" db="EMBL/GenBank/DDBJ databases">
        <title>Complete genome sequence of Paenibacillus donghaensis KCTC 13049T isolated from East Sea sediment, South Korea.</title>
        <authorList>
            <person name="Jung B.K."/>
            <person name="Hong S.-J."/>
            <person name="Shin J.-H."/>
        </authorList>
    </citation>
    <scope>NUCLEOTIDE SEQUENCE [LARGE SCALE GENOMIC DNA]</scope>
    <source>
        <strain evidence="9 10">KCTC 13049</strain>
    </source>
</reference>
<evidence type="ECO:0000256" key="3">
    <source>
        <dbReference type="ARBA" id="ARBA00022553"/>
    </source>
</evidence>
<keyword evidence="4" id="KW-0808">Transferase</keyword>
<name>A0A2Z2KQK2_9BACL</name>
<dbReference type="RefSeq" id="WP_087917649.1">
    <property type="nucleotide sequence ID" value="NZ_CP021780.1"/>
</dbReference>
<dbReference type="SUPFAM" id="SSF55874">
    <property type="entry name" value="ATPase domain of HSP90 chaperone/DNA topoisomerase II/histidine kinase"/>
    <property type="match status" value="1"/>
</dbReference>
<dbReference type="Gene3D" id="6.10.340.10">
    <property type="match status" value="1"/>
</dbReference>
<dbReference type="GO" id="GO:0005886">
    <property type="term" value="C:plasma membrane"/>
    <property type="evidence" value="ECO:0007669"/>
    <property type="project" value="UniProtKB-SubCell"/>
</dbReference>
<dbReference type="Pfam" id="PF06580">
    <property type="entry name" value="His_kinase"/>
    <property type="match status" value="1"/>
</dbReference>
<evidence type="ECO:0000256" key="1">
    <source>
        <dbReference type="ARBA" id="ARBA00004651"/>
    </source>
</evidence>
<keyword evidence="7" id="KW-0812">Transmembrane</keyword>
<keyword evidence="7" id="KW-1133">Transmembrane helix</keyword>
<dbReference type="InterPro" id="IPR050640">
    <property type="entry name" value="Bact_2-comp_sensor_kinase"/>
</dbReference>
<accession>A0A2Z2KQK2</accession>
<dbReference type="PANTHER" id="PTHR34220">
    <property type="entry name" value="SENSOR HISTIDINE KINASE YPDA"/>
    <property type="match status" value="1"/>
</dbReference>
<evidence type="ECO:0000313" key="9">
    <source>
        <dbReference type="EMBL" id="ASA23662.1"/>
    </source>
</evidence>